<feature type="transmembrane region" description="Helical" evidence="6">
    <location>
        <begin position="583"/>
        <end position="602"/>
    </location>
</feature>
<keyword evidence="4 6" id="KW-0472">Membrane</keyword>
<dbReference type="RefSeq" id="XP_035447141.1">
    <property type="nucleotide sequence ID" value="XM_035591248.2"/>
</dbReference>
<dbReference type="OrthoDB" id="2020542at2759"/>
<feature type="region of interest" description="Disordered" evidence="5">
    <location>
        <begin position="60"/>
        <end position="156"/>
    </location>
</feature>
<dbReference type="AlphaFoldDB" id="A0A9R0DBP2"/>
<name>A0A9R0DBP2_SPOFR</name>
<feature type="transmembrane region" description="Helical" evidence="6">
    <location>
        <begin position="230"/>
        <end position="249"/>
    </location>
</feature>
<feature type="compositionally biased region" description="Acidic residues" evidence="5">
    <location>
        <begin position="135"/>
        <end position="152"/>
    </location>
</feature>
<gene>
    <name evidence="10" type="primary">LOC118273961</name>
</gene>
<feature type="domain" description="SLC12A transporter C-terminal" evidence="8">
    <location>
        <begin position="732"/>
        <end position="1158"/>
    </location>
</feature>
<feature type="compositionally biased region" description="Polar residues" evidence="5">
    <location>
        <begin position="93"/>
        <end position="110"/>
    </location>
</feature>
<keyword evidence="2 6" id="KW-0812">Transmembrane</keyword>
<feature type="transmembrane region" description="Helical" evidence="6">
    <location>
        <begin position="649"/>
        <end position="680"/>
    </location>
</feature>
<dbReference type="GeneID" id="118273961"/>
<feature type="transmembrane region" description="Helical" evidence="6">
    <location>
        <begin position="261"/>
        <end position="286"/>
    </location>
</feature>
<feature type="transmembrane region" description="Helical" evidence="6">
    <location>
        <begin position="374"/>
        <end position="393"/>
    </location>
</feature>
<reference evidence="10" key="1">
    <citation type="submission" date="2025-08" db="UniProtKB">
        <authorList>
            <consortium name="RefSeq"/>
        </authorList>
    </citation>
    <scope>IDENTIFICATION</scope>
    <source>
        <tissue evidence="10">Whole larval tissue</tissue>
    </source>
</reference>
<keyword evidence="3 6" id="KW-1133">Transmembrane helix</keyword>
<dbReference type="NCBIfam" id="TIGR00930">
    <property type="entry name" value="2a30"/>
    <property type="match status" value="1"/>
</dbReference>
<dbReference type="Proteomes" id="UP000829999">
    <property type="component" value="Chromosome 3"/>
</dbReference>
<evidence type="ECO:0000256" key="3">
    <source>
        <dbReference type="ARBA" id="ARBA00022989"/>
    </source>
</evidence>
<feature type="compositionally biased region" description="Basic and acidic residues" evidence="5">
    <location>
        <begin position="111"/>
        <end position="123"/>
    </location>
</feature>
<feature type="transmembrane region" description="Helical" evidence="6">
    <location>
        <begin position="465"/>
        <end position="489"/>
    </location>
</feature>
<dbReference type="CTD" id="39410"/>
<dbReference type="FunFam" id="1.20.1740.10:FF:000022">
    <property type="entry name" value="Bumetanide-sensitive na-k-cl cotransport protein"/>
    <property type="match status" value="1"/>
</dbReference>
<dbReference type="GO" id="GO:0016020">
    <property type="term" value="C:membrane"/>
    <property type="evidence" value="ECO:0007669"/>
    <property type="project" value="UniProtKB-SubCell"/>
</dbReference>
<dbReference type="GO" id="GO:0008511">
    <property type="term" value="F:sodium:potassium:chloride symporter activity"/>
    <property type="evidence" value="ECO:0007669"/>
    <property type="project" value="TreeGrafter"/>
</dbReference>
<comment type="subcellular location">
    <subcellularLocation>
        <location evidence="1">Membrane</location>
        <topology evidence="1">Multi-pass membrane protein</topology>
    </subcellularLocation>
</comment>
<dbReference type="Pfam" id="PF00324">
    <property type="entry name" value="AA_permease"/>
    <property type="match status" value="1"/>
</dbReference>
<dbReference type="GO" id="GO:0055078">
    <property type="term" value="P:sodium ion homeostasis"/>
    <property type="evidence" value="ECO:0007669"/>
    <property type="project" value="TreeGrafter"/>
</dbReference>
<proteinExistence type="predicted"/>
<protein>
    <submittedName>
        <fullName evidence="10">Bumetanide-sensitive sodium-(Potassium)-chloride cotransporter isoform X1</fullName>
    </submittedName>
</protein>
<evidence type="ECO:0000313" key="10">
    <source>
        <dbReference type="RefSeq" id="XP_035447141.1"/>
    </source>
</evidence>
<dbReference type="GO" id="GO:0006884">
    <property type="term" value="P:cell volume homeostasis"/>
    <property type="evidence" value="ECO:0007669"/>
    <property type="project" value="TreeGrafter"/>
</dbReference>
<feature type="compositionally biased region" description="Basic and acidic residues" evidence="5">
    <location>
        <begin position="79"/>
        <end position="90"/>
    </location>
</feature>
<dbReference type="GO" id="GO:0055075">
    <property type="term" value="P:potassium ion homeostasis"/>
    <property type="evidence" value="ECO:0007669"/>
    <property type="project" value="TreeGrafter"/>
</dbReference>
<keyword evidence="9" id="KW-1185">Reference proteome</keyword>
<dbReference type="GO" id="GO:0055064">
    <property type="term" value="P:chloride ion homeostasis"/>
    <property type="evidence" value="ECO:0007669"/>
    <property type="project" value="TreeGrafter"/>
</dbReference>
<evidence type="ECO:0000256" key="5">
    <source>
        <dbReference type="SAM" id="MobiDB-lite"/>
    </source>
</evidence>
<evidence type="ECO:0000313" key="9">
    <source>
        <dbReference type="Proteomes" id="UP000829999"/>
    </source>
</evidence>
<evidence type="ECO:0000259" key="8">
    <source>
        <dbReference type="Pfam" id="PF03522"/>
    </source>
</evidence>
<dbReference type="PANTHER" id="PTHR11827:SF103">
    <property type="entry name" value="SODIUM CHLORIDE COTRANSPORTER 69, ISOFORM E"/>
    <property type="match status" value="1"/>
</dbReference>
<feature type="transmembrane region" description="Helical" evidence="6">
    <location>
        <begin position="307"/>
        <end position="327"/>
    </location>
</feature>
<dbReference type="InterPro" id="IPR018491">
    <property type="entry name" value="SLC12_C"/>
</dbReference>
<sequence>MSTPQKDIELSPVKPDANTSTAPEKLNLPVNDEEDVIIGRFRKISSAKSMAATNGNIQYPSAADVPMRSEDVEAGLQFKTREPGEKDRLLPESATNGSVTVQSRSPVTKSSFRDIEKPSRFKDQPSATRFQMEHEQEEEQEHTDSDGMDSDDPLTCTDTKYGKSFRHFTREALPRLDNYRNVLSLHAAPRPTLDELHNASLSRKPQMVEKDLATPTLTSTNLKFGWIKGVLMRCLLNIWGVMLFLRLSWVVGQAGVAQSMLLILTTSVVTTITALSMSAISTNGVIKGGGTYYMISRSLGPEFGGSIGLIFSMANAVACAMYVVGFGESLITLIPETAYMVDKGWDQAIYGCITIVLLTGIVIVGMEWEAKAQIVLLVILLAAIADFCIGSIIGPKSDVEMAQGFVGYNWTVLQENIGPDYRRFEEVDYNFFSVFAIFFPAATGILAGANISGDLKDPQKSIPKGTLLAILLTTISYLVIAVIAGWTVLRDASGDVADIANWTMANCAATDSCAYGLHNSNDVIRLVSGFGPLIYGGCFAATLSSALASLVSAPKVFQALCQDKLYPYLEFFAKGYGPNNEPVRGYVLTFVIAVAFILMGGLNQIAPLISNFFLAAYALINFSTFHASLAKPVGWRPTFRFYNMWLSLVGSLLCVAIMFVISWITALVTFGFLLTLYLLVSYRKPDVNWGSTTQAQTYKAALTGVYHLNTVTEHVKNYRPQILVLTGFPGERPILTDFTYLLTKGHSLMLCGHIIQGQVSHRGREALTSRAYQWFKGRKIKAFYSVVDDVGFKEGASALVQASGIGKLKPNILLMGFKENWQTSERNDIADYVEVMHKALDVHMALAVLRVEGGQHAPDALDHDLHAYLNDVNLKDLSAFSRSMGDNKESKSNESLNTHSRGSSMSDVSLGSPQLDRGVSADPAALKKDNKAQKSDDKDNSVLGGTGLSGVVRRALGGSAARRASSFTSVEQFTKRQAGTVDVWWLYDDGGLTLLLPYILSTRRAWSSCPLRVFTLANKNTELEIEERNMASLLSKFRIDYSALKMISDITRRPKDSTLAYFDKLIAPFKCADDDNTGITEADLLAAQDRTWRHLRLRELIASQSAGARLVCVTLPMPRRRGVVPPALYVGWLHALATAADRTLLVRGNHAAVLTFYS</sequence>
<feature type="transmembrane region" description="Helical" evidence="6">
    <location>
        <begin position="609"/>
        <end position="629"/>
    </location>
</feature>
<feature type="transmembrane region" description="Helical" evidence="6">
    <location>
        <begin position="347"/>
        <end position="367"/>
    </location>
</feature>
<evidence type="ECO:0000256" key="2">
    <source>
        <dbReference type="ARBA" id="ARBA00022692"/>
    </source>
</evidence>
<feature type="compositionally biased region" description="Polar residues" evidence="5">
    <location>
        <begin position="893"/>
        <end position="912"/>
    </location>
</feature>
<evidence type="ECO:0000256" key="6">
    <source>
        <dbReference type="SAM" id="Phobius"/>
    </source>
</evidence>
<feature type="transmembrane region" description="Helical" evidence="6">
    <location>
        <begin position="431"/>
        <end position="453"/>
    </location>
</feature>
<feature type="region of interest" description="Disordered" evidence="5">
    <location>
        <begin position="1"/>
        <end position="25"/>
    </location>
</feature>
<dbReference type="GO" id="GO:1990573">
    <property type="term" value="P:potassium ion import across plasma membrane"/>
    <property type="evidence" value="ECO:0007669"/>
    <property type="project" value="TreeGrafter"/>
</dbReference>
<dbReference type="InterPro" id="IPR004841">
    <property type="entry name" value="AA-permease/SLC12A_dom"/>
</dbReference>
<evidence type="ECO:0000256" key="1">
    <source>
        <dbReference type="ARBA" id="ARBA00004141"/>
    </source>
</evidence>
<accession>A0A9R0DBP2</accession>
<dbReference type="InterPro" id="IPR004842">
    <property type="entry name" value="SLC12A_fam"/>
</dbReference>
<feature type="domain" description="Amino acid permease/ SLC12A" evidence="7">
    <location>
        <begin position="229"/>
        <end position="723"/>
    </location>
</feature>
<feature type="region of interest" description="Disordered" evidence="5">
    <location>
        <begin position="883"/>
        <end position="945"/>
    </location>
</feature>
<feature type="compositionally biased region" description="Basic and acidic residues" evidence="5">
    <location>
        <begin position="925"/>
        <end position="940"/>
    </location>
</feature>
<evidence type="ECO:0000259" key="7">
    <source>
        <dbReference type="Pfam" id="PF00324"/>
    </source>
</evidence>
<dbReference type="PANTHER" id="PTHR11827">
    <property type="entry name" value="SOLUTE CARRIER FAMILY 12, CATION COTRANSPORTERS"/>
    <property type="match status" value="1"/>
</dbReference>
<dbReference type="Gene3D" id="1.20.1740.10">
    <property type="entry name" value="Amino acid/polyamine transporter I"/>
    <property type="match status" value="1"/>
</dbReference>
<evidence type="ECO:0000256" key="4">
    <source>
        <dbReference type="ARBA" id="ARBA00023136"/>
    </source>
</evidence>
<organism evidence="9 10">
    <name type="scientific">Spodoptera frugiperda</name>
    <name type="common">Fall armyworm</name>
    <dbReference type="NCBI Taxonomy" id="7108"/>
    <lineage>
        <taxon>Eukaryota</taxon>
        <taxon>Metazoa</taxon>
        <taxon>Ecdysozoa</taxon>
        <taxon>Arthropoda</taxon>
        <taxon>Hexapoda</taxon>
        <taxon>Insecta</taxon>
        <taxon>Pterygota</taxon>
        <taxon>Neoptera</taxon>
        <taxon>Endopterygota</taxon>
        <taxon>Lepidoptera</taxon>
        <taxon>Glossata</taxon>
        <taxon>Ditrysia</taxon>
        <taxon>Noctuoidea</taxon>
        <taxon>Noctuidae</taxon>
        <taxon>Amphipyrinae</taxon>
        <taxon>Spodoptera</taxon>
    </lineage>
</organism>
<dbReference type="Pfam" id="PF03522">
    <property type="entry name" value="SLC12"/>
    <property type="match status" value="1"/>
</dbReference>